<feature type="domain" description="Protein kinase" evidence="9">
    <location>
        <begin position="23"/>
        <end position="303"/>
    </location>
</feature>
<feature type="binding site" evidence="7">
    <location>
        <position position="52"/>
    </location>
    <ligand>
        <name>ATP</name>
        <dbReference type="ChEBI" id="CHEBI:30616"/>
    </ligand>
</feature>
<name>A0ABT1KPZ5_9MICO</name>
<evidence type="ECO:0000256" key="6">
    <source>
        <dbReference type="ARBA" id="ARBA00022840"/>
    </source>
</evidence>
<dbReference type="EC" id="2.7.11.1" evidence="1"/>
<keyword evidence="6 7" id="KW-0067">ATP-binding</keyword>
<keyword evidence="4 7" id="KW-0547">Nucleotide-binding</keyword>
<dbReference type="InterPro" id="IPR017441">
    <property type="entry name" value="Protein_kinase_ATP_BS"/>
</dbReference>
<evidence type="ECO:0000256" key="3">
    <source>
        <dbReference type="ARBA" id="ARBA00022679"/>
    </source>
</evidence>
<dbReference type="InterPro" id="IPR011009">
    <property type="entry name" value="Kinase-like_dom_sf"/>
</dbReference>
<protein>
    <recommendedName>
        <fullName evidence="1">non-specific serine/threonine protein kinase</fullName>
        <ecNumber evidence="1">2.7.11.1</ecNumber>
    </recommendedName>
</protein>
<evidence type="ECO:0000256" key="1">
    <source>
        <dbReference type="ARBA" id="ARBA00012513"/>
    </source>
</evidence>
<evidence type="ECO:0000313" key="11">
    <source>
        <dbReference type="Proteomes" id="UP000893823"/>
    </source>
</evidence>
<evidence type="ECO:0000256" key="8">
    <source>
        <dbReference type="SAM" id="MobiDB-lite"/>
    </source>
</evidence>
<keyword evidence="5" id="KW-0418">Kinase</keyword>
<reference evidence="10" key="1">
    <citation type="submission" date="2022-06" db="EMBL/GenBank/DDBJ databases">
        <title>Genomic Encyclopedia of Type Strains, Phase III (KMG-III): the genomes of soil and plant-associated and newly described type strains.</title>
        <authorList>
            <person name="Whitman W."/>
        </authorList>
    </citation>
    <scope>NUCLEOTIDE SEQUENCE</scope>
    <source>
        <strain evidence="10">CPCC 202695</strain>
    </source>
</reference>
<evidence type="ECO:0000256" key="4">
    <source>
        <dbReference type="ARBA" id="ARBA00022741"/>
    </source>
</evidence>
<dbReference type="SMART" id="SM00220">
    <property type="entry name" value="S_TKc"/>
    <property type="match status" value="1"/>
</dbReference>
<dbReference type="PROSITE" id="PS50011">
    <property type="entry name" value="PROTEIN_KINASE_DOM"/>
    <property type="match status" value="1"/>
</dbReference>
<dbReference type="SUPFAM" id="SSF56112">
    <property type="entry name" value="Protein kinase-like (PK-like)"/>
    <property type="match status" value="1"/>
</dbReference>
<sequence>MDHPGGGALMRRTPSSPPDLPGYTPLGLLGSGGFADVFLYEQRLPRRKVAVKVLLADDIDASTRAQFVAEANLMARLSAHPFIVTIFHADVSADGRPYFVMEYCSGPSLSERYKRQPLSVEDALRTGIRLCGAVATAHAAGILHRDIKPANVLTNDYGWPALSDFGISSDLEGDLPVHTVSFLADPAATGSGTGSDRAAVGMSVPWSPPELFEDDPRPDTRSDVFALAATVHTLLAGRTPFEIPGRSNGPLDLIGRIERGRITPVGRDDVPASLETVLATGMAVRREDRYQSAVEFGRALQRIELELGYSVTGIEVPSLPGASPAAEPRGAAPTGGDADGDGEAATRARSVRVVHADAPPASVTPPTPDAAQVQALGDDVTRARSVRQVDAQAPAASTAVVDDGTVLRGGAGAMTRESTTTETPAPPAPSGRRRGVVIAIAAAASAALLVAIGAAVALGGALGGPGGEEPAPTDAPSQDAVIAARVPAPEVADGVRAADGSVVFAVTHADAEEGDRYRWHRADGSGATAVATGPEIVVEGVAGGATVCIEVQVQRGSKTSEPVTGCSS</sequence>
<organism evidence="10 11">
    <name type="scientific">Agromyces flavus</name>
    <dbReference type="NCBI Taxonomy" id="589382"/>
    <lineage>
        <taxon>Bacteria</taxon>
        <taxon>Bacillati</taxon>
        <taxon>Actinomycetota</taxon>
        <taxon>Actinomycetes</taxon>
        <taxon>Micrococcales</taxon>
        <taxon>Microbacteriaceae</taxon>
        <taxon>Agromyces</taxon>
    </lineage>
</organism>
<dbReference type="PROSITE" id="PS00108">
    <property type="entry name" value="PROTEIN_KINASE_ST"/>
    <property type="match status" value="1"/>
</dbReference>
<dbReference type="Gene3D" id="1.10.510.10">
    <property type="entry name" value="Transferase(Phosphotransferase) domain 1"/>
    <property type="match status" value="1"/>
</dbReference>
<keyword evidence="2" id="KW-0723">Serine/threonine-protein kinase</keyword>
<feature type="region of interest" description="Disordered" evidence="8">
    <location>
        <begin position="319"/>
        <end position="347"/>
    </location>
</feature>
<dbReference type="InterPro" id="IPR000719">
    <property type="entry name" value="Prot_kinase_dom"/>
</dbReference>
<evidence type="ECO:0000256" key="5">
    <source>
        <dbReference type="ARBA" id="ARBA00022777"/>
    </source>
</evidence>
<dbReference type="Pfam" id="PF00069">
    <property type="entry name" value="Pkinase"/>
    <property type="match status" value="1"/>
</dbReference>
<evidence type="ECO:0000259" key="9">
    <source>
        <dbReference type="PROSITE" id="PS50011"/>
    </source>
</evidence>
<dbReference type="CDD" id="cd14014">
    <property type="entry name" value="STKc_PknB_like"/>
    <property type="match status" value="1"/>
</dbReference>
<feature type="region of interest" description="Disordered" evidence="8">
    <location>
        <begin position="386"/>
        <end position="432"/>
    </location>
</feature>
<accession>A0ABT1KPZ5</accession>
<keyword evidence="11" id="KW-1185">Reference proteome</keyword>
<evidence type="ECO:0000256" key="2">
    <source>
        <dbReference type="ARBA" id="ARBA00022527"/>
    </source>
</evidence>
<dbReference type="PANTHER" id="PTHR43289">
    <property type="entry name" value="MITOGEN-ACTIVATED PROTEIN KINASE KINASE KINASE 20-RELATED"/>
    <property type="match status" value="1"/>
</dbReference>
<evidence type="ECO:0000313" key="10">
    <source>
        <dbReference type="EMBL" id="MCP2367887.1"/>
    </source>
</evidence>
<dbReference type="InterPro" id="IPR008271">
    <property type="entry name" value="Ser/Thr_kinase_AS"/>
</dbReference>
<dbReference type="PROSITE" id="PS00107">
    <property type="entry name" value="PROTEIN_KINASE_ATP"/>
    <property type="match status" value="1"/>
</dbReference>
<dbReference type="PANTHER" id="PTHR43289:SF6">
    <property type="entry name" value="SERINE_THREONINE-PROTEIN KINASE NEKL-3"/>
    <property type="match status" value="1"/>
</dbReference>
<dbReference type="EMBL" id="SODL02000003">
    <property type="protein sequence ID" value="MCP2367887.1"/>
    <property type="molecule type" value="Genomic_DNA"/>
</dbReference>
<feature type="region of interest" description="Disordered" evidence="8">
    <location>
        <begin position="1"/>
        <end position="22"/>
    </location>
</feature>
<dbReference type="RefSeq" id="WP_229724677.1">
    <property type="nucleotide sequence ID" value="NZ_BMDN01000003.1"/>
</dbReference>
<comment type="caution">
    <text evidence="10">The sequence shown here is derived from an EMBL/GenBank/DDBJ whole genome shotgun (WGS) entry which is preliminary data.</text>
</comment>
<dbReference type="Proteomes" id="UP000893823">
    <property type="component" value="Unassembled WGS sequence"/>
</dbReference>
<proteinExistence type="predicted"/>
<keyword evidence="3" id="KW-0808">Transferase</keyword>
<evidence type="ECO:0000256" key="7">
    <source>
        <dbReference type="PROSITE-ProRule" id="PRU10141"/>
    </source>
</evidence>
<gene>
    <name evidence="10" type="ORF">BCL57_002046</name>
</gene>